<proteinExistence type="predicted"/>
<dbReference type="PANTHER" id="PTHR40254:SF1">
    <property type="entry name" value="BLR0577 PROTEIN"/>
    <property type="match status" value="1"/>
</dbReference>
<dbReference type="AlphaFoldDB" id="A0A516R0U2"/>
<reference evidence="3 4" key="1">
    <citation type="journal article" date="2019" name="J. Ind. Microbiol. Biotechnol.">
        <title>The complete genomic sequence of Streptomyces spectabilis NRRL-2792 and identification of secondary metabolite biosynthetic gene clusters.</title>
        <authorList>
            <person name="Sinha A."/>
            <person name="Phillips-Salemka S."/>
            <person name="Niraula T.A."/>
            <person name="Short K.A."/>
            <person name="Niraula N.P."/>
        </authorList>
    </citation>
    <scope>NUCLEOTIDE SEQUENCE [LARGE SCALE GENOMIC DNA]</scope>
    <source>
        <strain evidence="3 4">NRRL 2792</strain>
    </source>
</reference>
<sequence>MPVPGVSVRLPVYDRHPGPAPFTARPAPSAGPAPASAGLGNGYAIAVVGTGPRGISILERLGARLLGKRPARPLTIYAIDADEVGSGRVWRSGQPPWLSMNNRCGEVTMFSGPADDSAWRPGAGPTFAQWWQRVDARFPGPDAYAPRSLYGRYLRFVLDVVETNLPHDVRLVRVPGLVSGIEKRAGRFELHVGDRLITCDQVAVCSGHPREQSERPALAGRTASERRQRRAPARAFDGTGRLGVLPGSVIGIRGLGLTFHDVAAMLTVGRGGRFVGHGHDCVYVPSGDEPDLIVAGSRSALPIPTRGAAQRPFDFRYAPRLFTPARIAGLRAAGPLDFRRDVMPWLLAEVNLAFWQRRLGPDSFAVLERQLALLPSTGTEAMHRLRRTASDLGCDEVLSLEDLAHPFRGRAFADQGAFRDELGRLLADDVEEAMRGEVDSALKAAMEVVRDVRPTVRAAVDFGGLTAASHKDFVERVGPMLAFLSTGPSAVRSCQLIALMRAGLLEVLGPQARFTAHDDGFVGHSPLVADYSVFCSDVIDARVRQPDIDSDAGPLAKKQRDAGAWRPHVCAGDPAFRTGGIDVTTAPYHPIAADGSVERRMYVLGIPTESTRWFMQVGIGRPGPWGEFFRDADTIARAALDQVELTGLPAADGADGPPLGPRDMDYCFGPQHPDGASLSEY</sequence>
<dbReference type="InterPro" id="IPR052189">
    <property type="entry name" value="L-asp_N-monooxygenase_NS-form"/>
</dbReference>
<dbReference type="Pfam" id="PF13454">
    <property type="entry name" value="NAD_binding_9"/>
    <property type="match status" value="1"/>
</dbReference>
<feature type="domain" description="FAD-dependent urate hydroxylase HpyO/Asp monooxygenase CreE-like FAD/NAD(P)-binding" evidence="2">
    <location>
        <begin position="46"/>
        <end position="208"/>
    </location>
</feature>
<evidence type="ECO:0000313" key="4">
    <source>
        <dbReference type="Proteomes" id="UP000316806"/>
    </source>
</evidence>
<dbReference type="PANTHER" id="PTHR40254">
    <property type="entry name" value="BLR0577 PROTEIN"/>
    <property type="match status" value="1"/>
</dbReference>
<evidence type="ECO:0000256" key="1">
    <source>
        <dbReference type="SAM" id="MobiDB-lite"/>
    </source>
</evidence>
<dbReference type="Proteomes" id="UP000316806">
    <property type="component" value="Chromosome"/>
</dbReference>
<organism evidence="3 4">
    <name type="scientific">Streptomyces spectabilis</name>
    <dbReference type="NCBI Taxonomy" id="68270"/>
    <lineage>
        <taxon>Bacteria</taxon>
        <taxon>Bacillati</taxon>
        <taxon>Actinomycetota</taxon>
        <taxon>Actinomycetes</taxon>
        <taxon>Kitasatosporales</taxon>
        <taxon>Streptomycetaceae</taxon>
        <taxon>Streptomyces</taxon>
    </lineage>
</organism>
<protein>
    <submittedName>
        <fullName evidence="3">FAD/NAD(P)-binding protein</fullName>
    </submittedName>
</protein>
<accession>A0A516R0U2</accession>
<feature type="region of interest" description="Disordered" evidence="1">
    <location>
        <begin position="208"/>
        <end position="233"/>
    </location>
</feature>
<evidence type="ECO:0000259" key="2">
    <source>
        <dbReference type="Pfam" id="PF13454"/>
    </source>
</evidence>
<evidence type="ECO:0000313" key="3">
    <source>
        <dbReference type="EMBL" id="QDQ09274.1"/>
    </source>
</evidence>
<name>A0A516R0U2_STRST</name>
<dbReference type="EMBL" id="CP040916">
    <property type="protein sequence ID" value="QDQ09274.1"/>
    <property type="molecule type" value="Genomic_DNA"/>
</dbReference>
<gene>
    <name evidence="3" type="ORF">FH965_00775</name>
</gene>
<dbReference type="InterPro" id="IPR038732">
    <property type="entry name" value="HpyO/CreE_NAD-binding"/>
</dbReference>